<evidence type="ECO:0000313" key="3">
    <source>
        <dbReference type="Proteomes" id="UP000634136"/>
    </source>
</evidence>
<gene>
    <name evidence="2" type="ORF">G2W53_039856</name>
</gene>
<keyword evidence="3" id="KW-1185">Reference proteome</keyword>
<dbReference type="Proteomes" id="UP000634136">
    <property type="component" value="Unassembled WGS sequence"/>
</dbReference>
<comment type="caution">
    <text evidence="2">The sequence shown here is derived from an EMBL/GenBank/DDBJ whole genome shotgun (WGS) entry which is preliminary data.</text>
</comment>
<accession>A0A834W372</accession>
<protein>
    <submittedName>
        <fullName evidence="2">Uncharacterized protein</fullName>
    </submittedName>
</protein>
<feature type="region of interest" description="Disordered" evidence="1">
    <location>
        <begin position="1"/>
        <end position="35"/>
    </location>
</feature>
<name>A0A834W372_9FABA</name>
<dbReference type="AlphaFoldDB" id="A0A834W372"/>
<reference evidence="2" key="1">
    <citation type="submission" date="2020-09" db="EMBL/GenBank/DDBJ databases">
        <title>Genome-Enabled Discovery of Anthraquinone Biosynthesis in Senna tora.</title>
        <authorList>
            <person name="Kang S.-H."/>
            <person name="Pandey R.P."/>
            <person name="Lee C.-M."/>
            <person name="Sim J.-S."/>
            <person name="Jeong J.-T."/>
            <person name="Choi B.-S."/>
            <person name="Jung M."/>
            <person name="Ginzburg D."/>
            <person name="Zhao K."/>
            <person name="Won S.Y."/>
            <person name="Oh T.-J."/>
            <person name="Yu Y."/>
            <person name="Kim N.-H."/>
            <person name="Lee O.R."/>
            <person name="Lee T.-H."/>
            <person name="Bashyal P."/>
            <person name="Kim T.-S."/>
            <person name="Lee W.-H."/>
            <person name="Kawkins C."/>
            <person name="Kim C.-K."/>
            <person name="Kim J.S."/>
            <person name="Ahn B.O."/>
            <person name="Rhee S.Y."/>
            <person name="Sohng J.K."/>
        </authorList>
    </citation>
    <scope>NUCLEOTIDE SEQUENCE</scope>
    <source>
        <tissue evidence="2">Leaf</tissue>
    </source>
</reference>
<evidence type="ECO:0000313" key="2">
    <source>
        <dbReference type="EMBL" id="KAF7807695.1"/>
    </source>
</evidence>
<proteinExistence type="predicted"/>
<organism evidence="2 3">
    <name type="scientific">Senna tora</name>
    <dbReference type="NCBI Taxonomy" id="362788"/>
    <lineage>
        <taxon>Eukaryota</taxon>
        <taxon>Viridiplantae</taxon>
        <taxon>Streptophyta</taxon>
        <taxon>Embryophyta</taxon>
        <taxon>Tracheophyta</taxon>
        <taxon>Spermatophyta</taxon>
        <taxon>Magnoliopsida</taxon>
        <taxon>eudicotyledons</taxon>
        <taxon>Gunneridae</taxon>
        <taxon>Pentapetalae</taxon>
        <taxon>rosids</taxon>
        <taxon>fabids</taxon>
        <taxon>Fabales</taxon>
        <taxon>Fabaceae</taxon>
        <taxon>Caesalpinioideae</taxon>
        <taxon>Cassia clade</taxon>
        <taxon>Senna</taxon>
    </lineage>
</organism>
<dbReference type="EMBL" id="JAAIUW010000012">
    <property type="protein sequence ID" value="KAF7807695.1"/>
    <property type="molecule type" value="Genomic_DNA"/>
</dbReference>
<sequence>MHSQNLAFPIAKAEEGYQAPLKENNPPGKGKDLKSENVHTQSFILALGSWLNIQISLVFWVNKSSTEKPRLGIAFANPSTRMKAELCNSLSSRKRQNIDNAWRLGIVFP</sequence>
<evidence type="ECO:0000256" key="1">
    <source>
        <dbReference type="SAM" id="MobiDB-lite"/>
    </source>
</evidence>